<evidence type="ECO:0000313" key="4">
    <source>
        <dbReference type="Proteomes" id="UP000424752"/>
    </source>
</evidence>
<evidence type="ECO:0000256" key="1">
    <source>
        <dbReference type="ARBA" id="ARBA00023125"/>
    </source>
</evidence>
<dbReference type="PROSITE" id="PS50043">
    <property type="entry name" value="HTH_LUXR_2"/>
    <property type="match status" value="1"/>
</dbReference>
<dbReference type="GO" id="GO:0006355">
    <property type="term" value="P:regulation of DNA-templated transcription"/>
    <property type="evidence" value="ECO:0007669"/>
    <property type="project" value="InterPro"/>
</dbReference>
<accession>A0A6I6E7R7</accession>
<evidence type="ECO:0000313" key="3">
    <source>
        <dbReference type="EMBL" id="QGU85824.1"/>
    </source>
</evidence>
<dbReference type="InterPro" id="IPR016032">
    <property type="entry name" value="Sig_transdc_resp-reg_C-effctor"/>
</dbReference>
<dbReference type="EMBL" id="CP046509">
    <property type="protein sequence ID" value="QGU85824.1"/>
    <property type="molecule type" value="Genomic_DNA"/>
</dbReference>
<dbReference type="AlphaFoldDB" id="A0A6I6E7R7"/>
<keyword evidence="1" id="KW-0238">DNA-binding</keyword>
<dbReference type="Pfam" id="PF00196">
    <property type="entry name" value="GerE"/>
    <property type="match status" value="1"/>
</dbReference>
<protein>
    <submittedName>
        <fullName evidence="3">LuxR family transcriptional regulator</fullName>
    </submittedName>
</protein>
<dbReference type="Gene3D" id="1.10.10.10">
    <property type="entry name" value="Winged helix-like DNA-binding domain superfamily/Winged helix DNA-binding domain"/>
    <property type="match status" value="1"/>
</dbReference>
<dbReference type="InterPro" id="IPR000792">
    <property type="entry name" value="Tscrpt_reg_LuxR_C"/>
</dbReference>
<evidence type="ECO:0000259" key="2">
    <source>
        <dbReference type="PROSITE" id="PS50043"/>
    </source>
</evidence>
<dbReference type="Proteomes" id="UP000424752">
    <property type="component" value="Chromosome"/>
</dbReference>
<dbReference type="PROSITE" id="PS00622">
    <property type="entry name" value="HTH_LUXR_1"/>
    <property type="match status" value="1"/>
</dbReference>
<reference evidence="3 4" key="1">
    <citation type="submission" date="2019-12" db="EMBL/GenBank/DDBJ databases">
        <title>Erwinia sp. nov., isolated from droppings of birds in the Qinghai-Tiebt plateau of China.</title>
        <authorList>
            <person name="Ge Y."/>
        </authorList>
    </citation>
    <scope>NUCLEOTIDE SEQUENCE [LARGE SCALE GENOMIC DNA]</scope>
    <source>
        <strain evidence="3 4">J780</strain>
    </source>
</reference>
<organism evidence="3 4">
    <name type="scientific">Erwinia sorbitola</name>
    <dbReference type="NCBI Taxonomy" id="2681984"/>
    <lineage>
        <taxon>Bacteria</taxon>
        <taxon>Pseudomonadati</taxon>
        <taxon>Pseudomonadota</taxon>
        <taxon>Gammaproteobacteria</taxon>
        <taxon>Enterobacterales</taxon>
        <taxon>Erwiniaceae</taxon>
        <taxon>Erwinia</taxon>
    </lineage>
</organism>
<dbReference type="SMART" id="SM00421">
    <property type="entry name" value="HTH_LUXR"/>
    <property type="match status" value="1"/>
</dbReference>
<dbReference type="KEGG" id="erwi:GN242_00680"/>
<name>A0A6I6E7R7_9GAMM</name>
<dbReference type="SUPFAM" id="SSF46894">
    <property type="entry name" value="C-terminal effector domain of the bipartite response regulators"/>
    <property type="match status" value="1"/>
</dbReference>
<feature type="domain" description="HTH luxR-type" evidence="2">
    <location>
        <begin position="120"/>
        <end position="185"/>
    </location>
</feature>
<gene>
    <name evidence="3" type="ORF">GN242_00680</name>
</gene>
<proteinExistence type="predicted"/>
<dbReference type="InterPro" id="IPR036388">
    <property type="entry name" value="WH-like_DNA-bd_sf"/>
</dbReference>
<sequence>MKILVESENVFYKKGLETLILALAVKQGTGAVIIADCVRTREGDVINVIFRDSAISINMFKKDNPSYKSALKESKETIQVPFSCRNRKLTEIGWMIEKILLIASMSLDDFVNDDFYQVTGLRKHEQLSLTEANIVLLIGKGNNVRVISKELRRSEKTINVHCRNASRKMGMINKVDFYNYAKFIATCGKNERKTLCL</sequence>
<dbReference type="PRINTS" id="PR00038">
    <property type="entry name" value="HTHLUXR"/>
</dbReference>
<dbReference type="GO" id="GO:0003677">
    <property type="term" value="F:DNA binding"/>
    <property type="evidence" value="ECO:0007669"/>
    <property type="project" value="UniProtKB-KW"/>
</dbReference>
<dbReference type="RefSeq" id="WP_156286742.1">
    <property type="nucleotide sequence ID" value="NZ_CP046509.1"/>
</dbReference>